<protein>
    <submittedName>
        <fullName evidence="5">MarR family transcriptional regulator</fullName>
    </submittedName>
</protein>
<dbReference type="Proteomes" id="UP000659344">
    <property type="component" value="Unassembled WGS sequence"/>
</dbReference>
<accession>A0ABQ1YGH7</accession>
<dbReference type="PANTHER" id="PTHR33164:SF43">
    <property type="entry name" value="HTH-TYPE TRANSCRIPTIONAL REPRESSOR YETL"/>
    <property type="match status" value="1"/>
</dbReference>
<keyword evidence="1" id="KW-0805">Transcription regulation</keyword>
<dbReference type="PROSITE" id="PS01117">
    <property type="entry name" value="HTH_MARR_1"/>
    <property type="match status" value="1"/>
</dbReference>
<proteinExistence type="predicted"/>
<organism evidence="5 6">
    <name type="scientific">Paenibacillus segetis</name>
    <dbReference type="NCBI Taxonomy" id="1325360"/>
    <lineage>
        <taxon>Bacteria</taxon>
        <taxon>Bacillati</taxon>
        <taxon>Bacillota</taxon>
        <taxon>Bacilli</taxon>
        <taxon>Bacillales</taxon>
        <taxon>Paenibacillaceae</taxon>
        <taxon>Paenibacillus</taxon>
    </lineage>
</organism>
<dbReference type="InterPro" id="IPR036388">
    <property type="entry name" value="WH-like_DNA-bd_sf"/>
</dbReference>
<dbReference type="RefSeq" id="WP_188538726.1">
    <property type="nucleotide sequence ID" value="NZ_BMFT01000001.1"/>
</dbReference>
<evidence type="ECO:0000256" key="1">
    <source>
        <dbReference type="ARBA" id="ARBA00023015"/>
    </source>
</evidence>
<evidence type="ECO:0000313" key="5">
    <source>
        <dbReference type="EMBL" id="GGH23500.1"/>
    </source>
</evidence>
<dbReference type="InterPro" id="IPR000835">
    <property type="entry name" value="HTH_MarR-typ"/>
</dbReference>
<comment type="caution">
    <text evidence="5">The sequence shown here is derived from an EMBL/GenBank/DDBJ whole genome shotgun (WGS) entry which is preliminary data.</text>
</comment>
<feature type="domain" description="HTH marR-type" evidence="4">
    <location>
        <begin position="10"/>
        <end position="142"/>
    </location>
</feature>
<evidence type="ECO:0000259" key="4">
    <source>
        <dbReference type="PROSITE" id="PS50995"/>
    </source>
</evidence>
<evidence type="ECO:0000256" key="2">
    <source>
        <dbReference type="ARBA" id="ARBA00023125"/>
    </source>
</evidence>
<keyword evidence="2" id="KW-0238">DNA-binding</keyword>
<dbReference type="EMBL" id="BMFT01000001">
    <property type="protein sequence ID" value="GGH23500.1"/>
    <property type="molecule type" value="Genomic_DNA"/>
</dbReference>
<dbReference type="PROSITE" id="PS50995">
    <property type="entry name" value="HTH_MARR_2"/>
    <property type="match status" value="1"/>
</dbReference>
<dbReference type="InterPro" id="IPR036390">
    <property type="entry name" value="WH_DNA-bd_sf"/>
</dbReference>
<reference evidence="6" key="1">
    <citation type="journal article" date="2019" name="Int. J. Syst. Evol. Microbiol.">
        <title>The Global Catalogue of Microorganisms (GCM) 10K type strain sequencing project: providing services to taxonomists for standard genome sequencing and annotation.</title>
        <authorList>
            <consortium name="The Broad Institute Genomics Platform"/>
            <consortium name="The Broad Institute Genome Sequencing Center for Infectious Disease"/>
            <person name="Wu L."/>
            <person name="Ma J."/>
        </authorList>
    </citation>
    <scope>NUCLEOTIDE SEQUENCE [LARGE SCALE GENOMIC DNA]</scope>
    <source>
        <strain evidence="6">CGMCC 1.12769</strain>
    </source>
</reference>
<keyword evidence="3" id="KW-0804">Transcription</keyword>
<name>A0ABQ1YGH7_9BACL</name>
<dbReference type="Gene3D" id="1.10.10.10">
    <property type="entry name" value="Winged helix-like DNA-binding domain superfamily/Winged helix DNA-binding domain"/>
    <property type="match status" value="1"/>
</dbReference>
<evidence type="ECO:0000256" key="3">
    <source>
        <dbReference type="ARBA" id="ARBA00023163"/>
    </source>
</evidence>
<keyword evidence="6" id="KW-1185">Reference proteome</keyword>
<dbReference type="PRINTS" id="PR00598">
    <property type="entry name" value="HTHMARR"/>
</dbReference>
<sequence length="183" mass="21420">MDHLRELFLMQQIYGTLFSLSNKLQVQGDKYMENLTSRQFMTMVAILHLPEDETTVNNIARKLGTTKQSVKQMITVMENKGFVSTVPSQKDKRAINVKMTNTGKQVTQECGEQGIYFFADVFKDFTLDEMETLWGLLKKLYRFDGVEQDGFEEEAVMEMEEDQSGEQMRIFNEFKRRRTHSEK</sequence>
<dbReference type="SUPFAM" id="SSF46785">
    <property type="entry name" value="Winged helix' DNA-binding domain"/>
    <property type="match status" value="1"/>
</dbReference>
<evidence type="ECO:0000313" key="6">
    <source>
        <dbReference type="Proteomes" id="UP000659344"/>
    </source>
</evidence>
<dbReference type="InterPro" id="IPR039422">
    <property type="entry name" value="MarR/SlyA-like"/>
</dbReference>
<dbReference type="Pfam" id="PF12802">
    <property type="entry name" value="MarR_2"/>
    <property type="match status" value="1"/>
</dbReference>
<dbReference type="SMART" id="SM00347">
    <property type="entry name" value="HTH_MARR"/>
    <property type="match status" value="1"/>
</dbReference>
<gene>
    <name evidence="5" type="ORF">GCM10008013_22650</name>
</gene>
<dbReference type="InterPro" id="IPR023187">
    <property type="entry name" value="Tscrpt_reg_MarR-type_CS"/>
</dbReference>
<dbReference type="PANTHER" id="PTHR33164">
    <property type="entry name" value="TRANSCRIPTIONAL REGULATOR, MARR FAMILY"/>
    <property type="match status" value="1"/>
</dbReference>